<gene>
    <name evidence="7" type="ORF">APAPVX9-060</name>
</gene>
<dbReference type="Gene3D" id="2.60.40.10">
    <property type="entry name" value="Immunoglobulins"/>
    <property type="match status" value="1"/>
</dbReference>
<dbReference type="GO" id="GO:0007229">
    <property type="term" value="P:integrin-mediated signaling pathway"/>
    <property type="evidence" value="ECO:0007669"/>
    <property type="project" value="TreeGrafter"/>
</dbReference>
<dbReference type="SMART" id="SM00630">
    <property type="entry name" value="Sema"/>
    <property type="match status" value="1"/>
</dbReference>
<evidence type="ECO:0000256" key="3">
    <source>
        <dbReference type="ARBA" id="ARBA00023157"/>
    </source>
</evidence>
<sequence>MNVVLLLLVLLPYSISENLVSPRIRVNVTRYNNTKLFDFKTSLYDVVTYYKNESSVLVGVTNMLHIFNFIDDKETSIDFTPEKNPLETTAKTPDKHEYSNRNYITFIGTYQNKTMVCGTNACSPKCWFLIGNNKTTGPSGLGFAPYKFNSSNDDMVLVDGEDVYSTIPKYEHLPKKFRRILGRNELYTSDSVIKNPTFIKMVSLNESASINDTIYTFFLENNQSKVFRVCKGDKGSTGSMSSSKWSTLLKSVLVCKDSYNRSFNKLVDVFVLQDTNTRVYFYGLFMNEWGFSAVCVFSFKNIQHNFNTSPLKGFTGKMPSTKPGTCLTGSTPDETFKVIDQYPETSMSVKGRMLFESQYSYTHLVVSTKKVSHHKKSYNIIVLYLSTNNGKVHKVVVYEHGAICVMEMSLKSYDSPILSMILDNYEKLYITYNDTIIQLPVAFCELYGKTCDECVMSRDPHCGWKNKECVYGDGGKKILQDSLLDVPRNICSSSKVKHEYLNRTVMLHPSSYHILVCFTVSFQAKYRWMKDNSTIKECLVGTEECSHMIPKVNSNFGQYICVSEEGWNSMICSVDNIVPMTRR</sequence>
<evidence type="ECO:0000256" key="4">
    <source>
        <dbReference type="ARBA" id="ARBA00023180"/>
    </source>
</evidence>
<dbReference type="InterPro" id="IPR016201">
    <property type="entry name" value="PSI"/>
</dbReference>
<dbReference type="SUPFAM" id="SSF101912">
    <property type="entry name" value="Sema domain"/>
    <property type="match status" value="1"/>
</dbReference>
<dbReference type="PROSITE" id="PS51004">
    <property type="entry name" value="SEMA"/>
    <property type="match status" value="1"/>
</dbReference>
<protein>
    <submittedName>
        <fullName evidence="7">Sema 7A</fullName>
    </submittedName>
</protein>
<evidence type="ECO:0000256" key="5">
    <source>
        <dbReference type="PROSITE-ProRule" id="PRU00352"/>
    </source>
</evidence>
<keyword evidence="2" id="KW-0472">Membrane</keyword>
<dbReference type="Pfam" id="PF01403">
    <property type="entry name" value="Sema"/>
    <property type="match status" value="1"/>
</dbReference>
<feature type="domain" description="Sema" evidence="6">
    <location>
        <begin position="23"/>
        <end position="441"/>
    </location>
</feature>
<dbReference type="Gene3D" id="2.130.10.10">
    <property type="entry name" value="YVTN repeat-like/Quinoprotein amine dehydrogenase"/>
    <property type="match status" value="1"/>
</dbReference>
<dbReference type="SMART" id="SM00423">
    <property type="entry name" value="PSI"/>
    <property type="match status" value="1"/>
</dbReference>
<dbReference type="InterPro" id="IPR002165">
    <property type="entry name" value="Plexin_repeat"/>
</dbReference>
<dbReference type="InterPro" id="IPR027231">
    <property type="entry name" value="Semaphorin"/>
</dbReference>
<dbReference type="EMBL" id="OQ865377">
    <property type="protein sequence ID" value="WHV01506.1"/>
    <property type="molecule type" value="Genomic_DNA"/>
</dbReference>
<dbReference type="InterPro" id="IPR015943">
    <property type="entry name" value="WD40/YVTN_repeat-like_dom_sf"/>
</dbReference>
<keyword evidence="4" id="KW-0325">Glycoprotein</keyword>
<dbReference type="GO" id="GO:0045499">
    <property type="term" value="F:chemorepellent activity"/>
    <property type="evidence" value="ECO:0007669"/>
    <property type="project" value="TreeGrafter"/>
</dbReference>
<dbReference type="SUPFAM" id="SSF103575">
    <property type="entry name" value="Plexin repeat"/>
    <property type="match status" value="1"/>
</dbReference>
<proteinExistence type="predicted"/>
<dbReference type="PANTHER" id="PTHR11036">
    <property type="entry name" value="SEMAPHORIN"/>
    <property type="match status" value="1"/>
</dbReference>
<dbReference type="GO" id="GO:0030335">
    <property type="term" value="P:positive regulation of cell migration"/>
    <property type="evidence" value="ECO:0007669"/>
    <property type="project" value="TreeGrafter"/>
</dbReference>
<dbReference type="Pfam" id="PF01437">
    <property type="entry name" value="PSI"/>
    <property type="match status" value="1"/>
</dbReference>
<evidence type="ECO:0000256" key="1">
    <source>
        <dbReference type="ARBA" id="ARBA00004370"/>
    </source>
</evidence>
<evidence type="ECO:0000259" key="6">
    <source>
        <dbReference type="PROSITE" id="PS51004"/>
    </source>
</evidence>
<evidence type="ECO:0000256" key="2">
    <source>
        <dbReference type="ARBA" id="ARBA00023136"/>
    </source>
</evidence>
<dbReference type="Gene3D" id="3.30.1680.10">
    <property type="entry name" value="ligand-binding face of the semaphorins, domain 2"/>
    <property type="match status" value="1"/>
</dbReference>
<reference evidence="7" key="1">
    <citation type="submission" date="2023-04" db="EMBL/GenBank/DDBJ databases">
        <title>Genomic characterization of avipoxvirus isolates from Apapne (Himatione sanguinea).</title>
        <authorList>
            <person name="Butt S.L."/>
            <person name="Do Nascimento G.M."/>
        </authorList>
    </citation>
    <scope>NUCLEOTIDE SEQUENCE</scope>
    <source>
        <strain evidence="7">APAPVX9</strain>
    </source>
</reference>
<keyword evidence="3" id="KW-1015">Disulfide bond</keyword>
<organism evidence="7">
    <name type="scientific">Apapanepox virus</name>
    <dbReference type="NCBI Taxonomy" id="3049969"/>
    <lineage>
        <taxon>Viruses</taxon>
        <taxon>Varidnaviria</taxon>
        <taxon>Bamfordvirae</taxon>
        <taxon>Nucleocytoviricota</taxon>
        <taxon>Pokkesviricetes</taxon>
        <taxon>Chitovirales</taxon>
        <taxon>Poxviridae</taxon>
        <taxon>Chordopoxvirinae</taxon>
        <taxon>Avipoxvirus</taxon>
    </lineage>
</organism>
<dbReference type="GO" id="GO:0071526">
    <property type="term" value="P:semaphorin-plexin signaling pathway"/>
    <property type="evidence" value="ECO:0007669"/>
    <property type="project" value="TreeGrafter"/>
</dbReference>
<dbReference type="GO" id="GO:0030215">
    <property type="term" value="F:semaphorin receptor binding"/>
    <property type="evidence" value="ECO:0007669"/>
    <property type="project" value="InterPro"/>
</dbReference>
<accession>A0AAT9UQ90</accession>
<dbReference type="GO" id="GO:0005886">
    <property type="term" value="C:plasma membrane"/>
    <property type="evidence" value="ECO:0007669"/>
    <property type="project" value="TreeGrafter"/>
</dbReference>
<comment type="subcellular location">
    <subcellularLocation>
        <location evidence="1">Membrane</location>
    </subcellularLocation>
</comment>
<dbReference type="InterPro" id="IPR036352">
    <property type="entry name" value="Semap_dom_sf"/>
</dbReference>
<evidence type="ECO:0000313" key="7">
    <source>
        <dbReference type="EMBL" id="WHV01506.1"/>
    </source>
</evidence>
<name>A0AAT9UQ90_9POXV</name>
<dbReference type="InterPro" id="IPR001627">
    <property type="entry name" value="Semap_dom"/>
</dbReference>
<dbReference type="PANTHER" id="PTHR11036:SF80">
    <property type="entry name" value="SEMAPHORIN-7A"/>
    <property type="match status" value="1"/>
</dbReference>
<dbReference type="GO" id="GO:0005178">
    <property type="term" value="F:integrin binding"/>
    <property type="evidence" value="ECO:0007669"/>
    <property type="project" value="TreeGrafter"/>
</dbReference>
<comment type="caution">
    <text evidence="5">Lacks conserved residue(s) required for the propagation of feature annotation.</text>
</comment>
<dbReference type="InterPro" id="IPR013783">
    <property type="entry name" value="Ig-like_fold"/>
</dbReference>